<dbReference type="AlphaFoldDB" id="A0A1G2SMZ9"/>
<dbReference type="CDD" id="cd00609">
    <property type="entry name" value="AAT_like"/>
    <property type="match status" value="1"/>
</dbReference>
<accession>A0A1G2SMZ9</accession>
<dbReference type="EC" id="2.6.1.2" evidence="6"/>
<sequence>MRANIVHPGADELTYEIREIVEVGKDLERMGTTILWENIGDPVAKGEKIPAWIKEIIATTIAEDDKSFAYSPTKGLLETREFLADMRNKEGGATITPEDILFFNGLGDAISKVYTYLNKTARVIGPNPAYPTHSSAEGAHAGSHHLTYRLNPHRNWLPDLEDLRNKVKYNPNVAGILIINPDNPTGMVYPEKVLREIVAIAREFDLFIISDEIYANIVYGEEKMVPLSQVLDGVPGIAMKGLSKEIPWPGARSGWVEFYNKEKDPVFARYAKSLVDAKMLEVCSTTLPQKVLPKVFSDKRYGEHLKARAGEYKKRAEIAYNIFRSVSSVVAPKPGGAFYMSVVFEDGALNGHQTLPIENAEVKKFIEQKIAGVSPDKRFAYYLMASTGICVVPLSGFNSDLHGFRVTLLEPDEDKFRQTMQTLADKIGEYVRS</sequence>
<dbReference type="Gene3D" id="3.90.1150.10">
    <property type="entry name" value="Aspartate Aminotransferase, domain 1"/>
    <property type="match status" value="1"/>
</dbReference>
<comment type="cofactor">
    <cofactor evidence="1">
        <name>pyridoxal 5'-phosphate</name>
        <dbReference type="ChEBI" id="CHEBI:597326"/>
    </cofactor>
</comment>
<organism evidence="8 9">
    <name type="scientific">Candidatus Yonathbacteria bacterium RIFOXYD1_FULL_52_36</name>
    <dbReference type="NCBI Taxonomy" id="1802730"/>
    <lineage>
        <taxon>Bacteria</taxon>
        <taxon>Candidatus Yonathiibacteriota</taxon>
    </lineage>
</organism>
<evidence type="ECO:0000313" key="8">
    <source>
        <dbReference type="EMBL" id="OHA86068.1"/>
    </source>
</evidence>
<evidence type="ECO:0000256" key="1">
    <source>
        <dbReference type="ARBA" id="ARBA00001933"/>
    </source>
</evidence>
<dbReference type="InterPro" id="IPR004839">
    <property type="entry name" value="Aminotransferase_I/II_large"/>
</dbReference>
<dbReference type="Pfam" id="PF00155">
    <property type="entry name" value="Aminotran_1_2"/>
    <property type="match status" value="1"/>
</dbReference>
<dbReference type="PANTHER" id="PTHR43488">
    <property type="entry name" value="GLUTAMATE-PYRUVATE AMINOTRANSFERASE ALAA"/>
    <property type="match status" value="1"/>
</dbReference>
<dbReference type="InterPro" id="IPR015421">
    <property type="entry name" value="PyrdxlP-dep_Trfase_major"/>
</dbReference>
<keyword evidence="4 8" id="KW-0808">Transferase</keyword>
<feature type="domain" description="Aminotransferase class I/classII large" evidence="7">
    <location>
        <begin position="47"/>
        <end position="408"/>
    </location>
</feature>
<dbReference type="PANTHER" id="PTHR43488:SF2">
    <property type="entry name" value="GLUTAMATE-PYRUVATE AMINOTRANSFERASE ALAA"/>
    <property type="match status" value="1"/>
</dbReference>
<evidence type="ECO:0000259" key="7">
    <source>
        <dbReference type="Pfam" id="PF00155"/>
    </source>
</evidence>
<name>A0A1G2SMZ9_9BACT</name>
<evidence type="ECO:0000256" key="3">
    <source>
        <dbReference type="ARBA" id="ARBA00022576"/>
    </source>
</evidence>
<dbReference type="NCBIfam" id="NF005334">
    <property type="entry name" value="PRK06855.1"/>
    <property type="match status" value="1"/>
</dbReference>
<reference evidence="8 9" key="1">
    <citation type="journal article" date="2016" name="Nat. Commun.">
        <title>Thousands of microbial genomes shed light on interconnected biogeochemical processes in an aquifer system.</title>
        <authorList>
            <person name="Anantharaman K."/>
            <person name="Brown C.T."/>
            <person name="Hug L.A."/>
            <person name="Sharon I."/>
            <person name="Castelle C.J."/>
            <person name="Probst A.J."/>
            <person name="Thomas B.C."/>
            <person name="Singh A."/>
            <person name="Wilkins M.J."/>
            <person name="Karaoz U."/>
            <person name="Brodie E.L."/>
            <person name="Williams K.H."/>
            <person name="Hubbard S.S."/>
            <person name="Banfield J.F."/>
        </authorList>
    </citation>
    <scope>NUCLEOTIDE SEQUENCE [LARGE SCALE GENOMIC DNA]</scope>
</reference>
<dbReference type="InterPro" id="IPR015424">
    <property type="entry name" value="PyrdxlP-dep_Trfase"/>
</dbReference>
<comment type="caution">
    <text evidence="8">The sequence shown here is derived from an EMBL/GenBank/DDBJ whole genome shotgun (WGS) entry which is preliminary data.</text>
</comment>
<dbReference type="InterPro" id="IPR015422">
    <property type="entry name" value="PyrdxlP-dep_Trfase_small"/>
</dbReference>
<evidence type="ECO:0000256" key="2">
    <source>
        <dbReference type="ARBA" id="ARBA00007441"/>
    </source>
</evidence>
<keyword evidence="5" id="KW-0663">Pyridoxal phosphate</keyword>
<comment type="similarity">
    <text evidence="2">Belongs to the class-I pyridoxal-phosphate-dependent aminotransferase family.</text>
</comment>
<dbReference type="Proteomes" id="UP000178168">
    <property type="component" value="Unassembled WGS sequence"/>
</dbReference>
<dbReference type="GO" id="GO:0030170">
    <property type="term" value="F:pyridoxal phosphate binding"/>
    <property type="evidence" value="ECO:0007669"/>
    <property type="project" value="InterPro"/>
</dbReference>
<keyword evidence="3 8" id="KW-0032">Aminotransferase</keyword>
<evidence type="ECO:0000313" key="9">
    <source>
        <dbReference type="Proteomes" id="UP000178168"/>
    </source>
</evidence>
<protein>
    <recommendedName>
        <fullName evidence="6">alanine transaminase</fullName>
        <ecNumber evidence="6">2.6.1.2</ecNumber>
    </recommendedName>
</protein>
<gene>
    <name evidence="8" type="ORF">A2591_01615</name>
</gene>
<dbReference type="STRING" id="1802730.A2591_01615"/>
<proteinExistence type="inferred from homology"/>
<dbReference type="EMBL" id="MHUZ01000010">
    <property type="protein sequence ID" value="OHA86068.1"/>
    <property type="molecule type" value="Genomic_DNA"/>
</dbReference>
<dbReference type="Gene3D" id="3.40.640.10">
    <property type="entry name" value="Type I PLP-dependent aspartate aminotransferase-like (Major domain)"/>
    <property type="match status" value="1"/>
</dbReference>
<dbReference type="GO" id="GO:0004021">
    <property type="term" value="F:L-alanine:2-oxoglutarate aminotransferase activity"/>
    <property type="evidence" value="ECO:0007669"/>
    <property type="project" value="UniProtKB-EC"/>
</dbReference>
<dbReference type="SUPFAM" id="SSF53383">
    <property type="entry name" value="PLP-dependent transferases"/>
    <property type="match status" value="1"/>
</dbReference>
<evidence type="ECO:0000256" key="6">
    <source>
        <dbReference type="ARBA" id="ARBA00026106"/>
    </source>
</evidence>
<evidence type="ECO:0000256" key="4">
    <source>
        <dbReference type="ARBA" id="ARBA00022679"/>
    </source>
</evidence>
<evidence type="ECO:0000256" key="5">
    <source>
        <dbReference type="ARBA" id="ARBA00022898"/>
    </source>
</evidence>
<dbReference type="InterPro" id="IPR051926">
    <property type="entry name" value="Ala_Aminotransferase"/>
</dbReference>